<dbReference type="EMBL" id="JAJIRN010000010">
    <property type="protein sequence ID" value="MCV2370568.1"/>
    <property type="molecule type" value="Genomic_DNA"/>
</dbReference>
<evidence type="ECO:0000313" key="2">
    <source>
        <dbReference type="Proteomes" id="UP001209701"/>
    </source>
</evidence>
<gene>
    <name evidence="1" type="ORF">LNV07_20995</name>
</gene>
<organism evidence="1 2">
    <name type="scientific">Roseateles oligotrophus</name>
    <dbReference type="NCBI Taxonomy" id="1769250"/>
    <lineage>
        <taxon>Bacteria</taxon>
        <taxon>Pseudomonadati</taxon>
        <taxon>Pseudomonadota</taxon>
        <taxon>Betaproteobacteria</taxon>
        <taxon>Burkholderiales</taxon>
        <taxon>Sphaerotilaceae</taxon>
        <taxon>Roseateles</taxon>
    </lineage>
</organism>
<sequence>MNTLIYAPLAEDSDRARKQREEPEAWHLPHMRHMPCACSGNCEQGRHCDCTSNSAKCCSDPSVDAAAFLWEHQDAEVVAHMYKLTPVVLALCFLAWVVA</sequence>
<evidence type="ECO:0000313" key="1">
    <source>
        <dbReference type="EMBL" id="MCV2370568.1"/>
    </source>
</evidence>
<protein>
    <submittedName>
        <fullName evidence="1">Uncharacterized protein</fullName>
    </submittedName>
</protein>
<dbReference type="RefSeq" id="WP_263573160.1">
    <property type="nucleotide sequence ID" value="NZ_JAJIRN010000010.1"/>
</dbReference>
<comment type="caution">
    <text evidence="1">The sequence shown here is derived from an EMBL/GenBank/DDBJ whole genome shotgun (WGS) entry which is preliminary data.</text>
</comment>
<name>A0ABT2YKI6_9BURK</name>
<proteinExistence type="predicted"/>
<keyword evidence="2" id="KW-1185">Reference proteome</keyword>
<dbReference type="Proteomes" id="UP001209701">
    <property type="component" value="Unassembled WGS sequence"/>
</dbReference>
<reference evidence="1 2" key="1">
    <citation type="submission" date="2021-11" db="EMBL/GenBank/DDBJ databases">
        <authorList>
            <person name="Liang Q."/>
            <person name="Mou H."/>
            <person name="Liu Z."/>
        </authorList>
    </citation>
    <scope>NUCLEOTIDE SEQUENCE [LARGE SCALE GENOMIC DNA]</scope>
    <source>
        <strain evidence="1 2">CHU3</strain>
    </source>
</reference>
<accession>A0ABT2YKI6</accession>